<accession>A0ABT9MFQ9</accession>
<protein>
    <submittedName>
        <fullName evidence="1">Uncharacterized protein</fullName>
    </submittedName>
</protein>
<sequence>MEAWNGAEQDPEYDRLRQSGLFLNTLGGFAAWYLPCDVPGPLHVQLWLEGQGEGSGHFQTEGLFLDDLEALMGRFEHRVRLSQELGGTLVYRRGEVPVGKHLGPALVDLPHDGWRVDLTEEQVARICATWQGLEL</sequence>
<keyword evidence="2" id="KW-1185">Reference proteome</keyword>
<proteinExistence type="predicted"/>
<name>A0ABT9MFQ9_9DEIO</name>
<evidence type="ECO:0000313" key="1">
    <source>
        <dbReference type="EMBL" id="MDP9765422.1"/>
    </source>
</evidence>
<dbReference type="Proteomes" id="UP001232163">
    <property type="component" value="Unassembled WGS sequence"/>
</dbReference>
<dbReference type="EMBL" id="JAURUR010000011">
    <property type="protein sequence ID" value="MDP9765422.1"/>
    <property type="molecule type" value="Genomic_DNA"/>
</dbReference>
<organism evidence="1 2">
    <name type="scientific">Deinococcus enclensis</name>
    <dbReference type="NCBI Taxonomy" id="1049582"/>
    <lineage>
        <taxon>Bacteria</taxon>
        <taxon>Thermotogati</taxon>
        <taxon>Deinococcota</taxon>
        <taxon>Deinococci</taxon>
        <taxon>Deinococcales</taxon>
        <taxon>Deinococcaceae</taxon>
        <taxon>Deinococcus</taxon>
    </lineage>
</organism>
<comment type="caution">
    <text evidence="1">The sequence shown here is derived from an EMBL/GenBank/DDBJ whole genome shotgun (WGS) entry which is preliminary data.</text>
</comment>
<gene>
    <name evidence="1" type="ORF">QO006_002873</name>
</gene>
<evidence type="ECO:0000313" key="2">
    <source>
        <dbReference type="Proteomes" id="UP001232163"/>
    </source>
</evidence>
<reference evidence="1 2" key="1">
    <citation type="submission" date="2023-07" db="EMBL/GenBank/DDBJ databases">
        <title>Genomic Encyclopedia of Type Strains, Phase IV (KMG-IV): sequencing the most valuable type-strain genomes for metagenomic binning, comparative biology and taxonomic classification.</title>
        <authorList>
            <person name="Goeker M."/>
        </authorList>
    </citation>
    <scope>NUCLEOTIDE SEQUENCE [LARGE SCALE GENOMIC DNA]</scope>
    <source>
        <strain evidence="1 2">NIO-1023</strain>
    </source>
</reference>